<feature type="transmembrane region" description="Helical" evidence="1">
    <location>
        <begin position="41"/>
        <end position="62"/>
    </location>
</feature>
<keyword evidence="1" id="KW-0472">Membrane</keyword>
<evidence type="ECO:0000256" key="1">
    <source>
        <dbReference type="SAM" id="Phobius"/>
    </source>
</evidence>
<reference evidence="3" key="1">
    <citation type="journal article" date="2019" name="Int. J. Syst. Evol. Microbiol.">
        <title>The Global Catalogue of Microorganisms (GCM) 10K type strain sequencing project: providing services to taxonomists for standard genome sequencing and annotation.</title>
        <authorList>
            <consortium name="The Broad Institute Genomics Platform"/>
            <consortium name="The Broad Institute Genome Sequencing Center for Infectious Disease"/>
            <person name="Wu L."/>
            <person name="Ma J."/>
        </authorList>
    </citation>
    <scope>NUCLEOTIDE SEQUENCE [LARGE SCALE GENOMIC DNA]</scope>
    <source>
        <strain evidence="3">CCUG 42722</strain>
    </source>
</reference>
<name>A0ABV9HLM0_9MICO</name>
<dbReference type="EMBL" id="JBHSFI010000008">
    <property type="protein sequence ID" value="MFC4631139.1"/>
    <property type="molecule type" value="Genomic_DNA"/>
</dbReference>
<proteinExistence type="predicted"/>
<dbReference type="Proteomes" id="UP001596011">
    <property type="component" value="Unassembled WGS sequence"/>
</dbReference>
<feature type="transmembrane region" description="Helical" evidence="1">
    <location>
        <begin position="258"/>
        <end position="278"/>
    </location>
</feature>
<organism evidence="2 3">
    <name type="scientific">Promicromonospora alba</name>
    <dbReference type="NCBI Taxonomy" id="1616110"/>
    <lineage>
        <taxon>Bacteria</taxon>
        <taxon>Bacillati</taxon>
        <taxon>Actinomycetota</taxon>
        <taxon>Actinomycetes</taxon>
        <taxon>Micrococcales</taxon>
        <taxon>Promicromonosporaceae</taxon>
        <taxon>Promicromonospora</taxon>
    </lineage>
</organism>
<feature type="transmembrane region" description="Helical" evidence="1">
    <location>
        <begin position="482"/>
        <end position="505"/>
    </location>
</feature>
<dbReference type="RefSeq" id="WP_377139958.1">
    <property type="nucleotide sequence ID" value="NZ_JBHSFI010000008.1"/>
</dbReference>
<keyword evidence="1" id="KW-0812">Transmembrane</keyword>
<feature type="transmembrane region" description="Helical" evidence="1">
    <location>
        <begin position="104"/>
        <end position="124"/>
    </location>
</feature>
<feature type="transmembrane region" description="Helical" evidence="1">
    <location>
        <begin position="210"/>
        <end position="228"/>
    </location>
</feature>
<protein>
    <submittedName>
        <fullName evidence="2">ABC transporter permease</fullName>
    </submittedName>
</protein>
<accession>A0ABV9HLM0</accession>
<feature type="transmembrane region" description="Helical" evidence="1">
    <location>
        <begin position="361"/>
        <end position="386"/>
    </location>
</feature>
<keyword evidence="1" id="KW-1133">Transmembrane helix</keyword>
<feature type="transmembrane region" description="Helical" evidence="1">
    <location>
        <begin position="184"/>
        <end position="203"/>
    </location>
</feature>
<feature type="transmembrane region" description="Helical" evidence="1">
    <location>
        <begin position="454"/>
        <end position="475"/>
    </location>
</feature>
<feature type="transmembrane region" description="Helical" evidence="1">
    <location>
        <begin position="145"/>
        <end position="172"/>
    </location>
</feature>
<evidence type="ECO:0000313" key="2">
    <source>
        <dbReference type="EMBL" id="MFC4631139.1"/>
    </source>
</evidence>
<feature type="transmembrane region" description="Helical" evidence="1">
    <location>
        <begin position="525"/>
        <end position="545"/>
    </location>
</feature>
<comment type="caution">
    <text evidence="2">The sequence shown here is derived from an EMBL/GenBank/DDBJ whole genome shotgun (WGS) entry which is preliminary data.</text>
</comment>
<evidence type="ECO:0000313" key="3">
    <source>
        <dbReference type="Proteomes" id="UP001596011"/>
    </source>
</evidence>
<feature type="transmembrane region" description="Helical" evidence="1">
    <location>
        <begin position="316"/>
        <end position="335"/>
    </location>
</feature>
<sequence>MTALATAPAAPSAVRGPVFGSTLAGTGSLLRFMLRRDRLRLLVWPLGVALLYAGALGEYVILGDDPEAMSVRATLMRTPAMISMAGPGYGVDDYTPGAAVANELILWLVLTLAVMSILQVVRHTRAEEESSRSELVRAGAVGRHASSVAALLQVVIANVLVAVVSGLVLVAFDFDAAESFTMTFSIALGALVFGAVALVAAQAMEHGRGATGISLAVLGGAYSLRAVGDIQEEHGSWLSWLSPIGWVQQTRVFVDLRWWPLGLCAAAIVLLIALAAVLGSRRDFGAGLVAVRAGRSDAAPALTGPFALAWVQQRTALLWTSLGLGLMWFASGGVVEAVPDLVESVADNPVYSAILGEGDDLIRAFLGVFGLYAGSGAAAFGVAMALRAKGEEESGRAGLVLTKPVSRARWLASGLVLALAGAAVVQVTGVLALWAGAASSGLDEPGFGAYLELALAYLPGLAVVVAFAAALYAWVPKATGLAWVLFGYVFVVGMFADLFGLPDWARGISPFWWVGNPMVDGVDAAHLWGLCGVAALLFLLAFAGFRRRDLQNG</sequence>
<feature type="transmembrane region" description="Helical" evidence="1">
    <location>
        <begin position="410"/>
        <end position="434"/>
    </location>
</feature>
<gene>
    <name evidence="2" type="ORF">ACFO6V_23020</name>
</gene>
<keyword evidence="3" id="KW-1185">Reference proteome</keyword>